<dbReference type="OrthoDB" id="3825664at2"/>
<protein>
    <recommendedName>
        <fullName evidence="4">Sigma 54 modulation protein / S30EA ribosomal protein</fullName>
    </recommendedName>
</protein>
<feature type="region of interest" description="Disordered" evidence="1">
    <location>
        <begin position="1"/>
        <end position="21"/>
    </location>
</feature>
<dbReference type="AlphaFoldDB" id="A0A1H1HQX8"/>
<evidence type="ECO:0000256" key="1">
    <source>
        <dbReference type="SAM" id="MobiDB-lite"/>
    </source>
</evidence>
<feature type="compositionally biased region" description="Basic and acidic residues" evidence="1">
    <location>
        <begin position="1"/>
        <end position="15"/>
    </location>
</feature>
<dbReference type="InterPro" id="IPR036567">
    <property type="entry name" value="RHF-like"/>
</dbReference>
<keyword evidence="3" id="KW-1185">Reference proteome</keyword>
<sequence>MTLSESRGRAGEPVEGRSSATPAVIRVEARGRVPCGAVDETRRRIAALSRFAPAPILLARVSLTRSADPAVPEPATALALLDVGGRPVHARATGHSMHEAIAELADRLRIRLQRMGRGPGHD</sequence>
<accession>A0A1H1HQX8</accession>
<dbReference type="EMBL" id="FNKK01000002">
    <property type="protein sequence ID" value="SDR27466.1"/>
    <property type="molecule type" value="Genomic_DNA"/>
</dbReference>
<organism evidence="2 3">
    <name type="scientific">Thermostaphylospora chromogena</name>
    <dbReference type="NCBI Taxonomy" id="35622"/>
    <lineage>
        <taxon>Bacteria</taxon>
        <taxon>Bacillati</taxon>
        <taxon>Actinomycetota</taxon>
        <taxon>Actinomycetes</taxon>
        <taxon>Streptosporangiales</taxon>
        <taxon>Thermomonosporaceae</taxon>
        <taxon>Thermostaphylospora</taxon>
    </lineage>
</organism>
<proteinExistence type="predicted"/>
<dbReference type="STRING" id="35622.SAMN04489764_4684"/>
<evidence type="ECO:0008006" key="4">
    <source>
        <dbReference type="Google" id="ProtNLM"/>
    </source>
</evidence>
<evidence type="ECO:0000313" key="2">
    <source>
        <dbReference type="EMBL" id="SDR27466.1"/>
    </source>
</evidence>
<reference evidence="2 3" key="1">
    <citation type="submission" date="2016-10" db="EMBL/GenBank/DDBJ databases">
        <authorList>
            <person name="de Groot N.N."/>
        </authorList>
    </citation>
    <scope>NUCLEOTIDE SEQUENCE [LARGE SCALE GENOMIC DNA]</scope>
    <source>
        <strain evidence="2 3">DSM 43794</strain>
    </source>
</reference>
<dbReference type="RefSeq" id="WP_093262013.1">
    <property type="nucleotide sequence ID" value="NZ_FNKK01000002.1"/>
</dbReference>
<name>A0A1H1HQX8_9ACTN</name>
<dbReference type="SUPFAM" id="SSF69754">
    <property type="entry name" value="Ribosome binding protein Y (YfiA homologue)"/>
    <property type="match status" value="1"/>
</dbReference>
<evidence type="ECO:0000313" key="3">
    <source>
        <dbReference type="Proteomes" id="UP000217103"/>
    </source>
</evidence>
<gene>
    <name evidence="2" type="ORF">SAMN04489764_4684</name>
</gene>
<dbReference type="Gene3D" id="3.30.160.100">
    <property type="entry name" value="Ribosome hibernation promotion factor-like"/>
    <property type="match status" value="1"/>
</dbReference>
<dbReference type="Proteomes" id="UP000217103">
    <property type="component" value="Unassembled WGS sequence"/>
</dbReference>